<organism evidence="2 3">
    <name type="scientific">Fictibacillus arsenicus</name>
    <dbReference type="NCBI Taxonomy" id="255247"/>
    <lineage>
        <taxon>Bacteria</taxon>
        <taxon>Bacillati</taxon>
        <taxon>Bacillota</taxon>
        <taxon>Bacilli</taxon>
        <taxon>Bacillales</taxon>
        <taxon>Fictibacillaceae</taxon>
        <taxon>Fictibacillus</taxon>
    </lineage>
</organism>
<reference evidence="2 3" key="1">
    <citation type="submission" date="2016-08" db="EMBL/GenBank/DDBJ databases">
        <title>Complete genome sequence of Fictibacillus arsenicus G25-54, a strain with toxicity to nematodes and a potential arsenic-resistance activity.</title>
        <authorList>
            <person name="Zheng Z."/>
        </authorList>
    </citation>
    <scope>NUCLEOTIDE SEQUENCE [LARGE SCALE GENOMIC DNA]</scope>
    <source>
        <strain evidence="2 3">G25-54</strain>
    </source>
</reference>
<evidence type="ECO:0000313" key="2">
    <source>
        <dbReference type="EMBL" id="ANX11579.1"/>
    </source>
</evidence>
<dbReference type="KEGG" id="far:ABE41_006130"/>
<protein>
    <recommendedName>
        <fullName evidence="4">DUF2651 domain-containing protein</fullName>
    </recommendedName>
</protein>
<accession>A0A1B1Z2P0</accession>
<dbReference type="Pfam" id="PF10852">
    <property type="entry name" value="DUF2651"/>
    <property type="match status" value="1"/>
</dbReference>
<gene>
    <name evidence="2" type="ORF">ABE41_006130</name>
</gene>
<keyword evidence="3" id="KW-1185">Reference proteome</keyword>
<evidence type="ECO:0000313" key="3">
    <source>
        <dbReference type="Proteomes" id="UP000077412"/>
    </source>
</evidence>
<evidence type="ECO:0008006" key="4">
    <source>
        <dbReference type="Google" id="ProtNLM"/>
    </source>
</evidence>
<dbReference type="InterPro" id="IPR020258">
    <property type="entry name" value="Uncharacterised_YbeF"/>
</dbReference>
<proteinExistence type="predicted"/>
<keyword evidence="1" id="KW-0472">Membrane</keyword>
<feature type="transmembrane region" description="Helical" evidence="1">
    <location>
        <begin position="12"/>
        <end position="32"/>
    </location>
</feature>
<evidence type="ECO:0000256" key="1">
    <source>
        <dbReference type="SAM" id="Phobius"/>
    </source>
</evidence>
<sequence length="65" mass="7153">MLGGLGYLISRNVYLTPGAVLTVSLIATYTVFNSSFLMWVVIYTIFSYIAGLAIKTLVSTRKQES</sequence>
<keyword evidence="1" id="KW-0812">Transmembrane</keyword>
<name>A0A1B1Z2P0_9BACL</name>
<keyword evidence="1" id="KW-1133">Transmembrane helix</keyword>
<dbReference type="Proteomes" id="UP000077412">
    <property type="component" value="Chromosome"/>
</dbReference>
<dbReference type="EMBL" id="CP016761">
    <property type="protein sequence ID" value="ANX11579.1"/>
    <property type="molecule type" value="Genomic_DNA"/>
</dbReference>
<feature type="transmembrane region" description="Helical" evidence="1">
    <location>
        <begin position="38"/>
        <end position="58"/>
    </location>
</feature>
<dbReference type="AlphaFoldDB" id="A0A1B1Z2P0"/>